<comment type="caution">
    <text evidence="1">The sequence shown here is derived from an EMBL/GenBank/DDBJ whole genome shotgun (WGS) entry which is preliminary data.</text>
</comment>
<dbReference type="EMBL" id="JACGWJ010001229">
    <property type="protein sequence ID" value="KAL0283806.1"/>
    <property type="molecule type" value="Genomic_DNA"/>
</dbReference>
<protein>
    <submittedName>
        <fullName evidence="1">Uncharacterized protein</fullName>
    </submittedName>
</protein>
<dbReference type="PANTHER" id="PTHR33710">
    <property type="entry name" value="BNAC02G09200D PROTEIN"/>
    <property type="match status" value="1"/>
</dbReference>
<name>A0AAW2IP66_SESRA</name>
<sequence>MAEFRDFITDAALVHLPFQGCPYTWHNCSEGSRSLWRRLDRVLVNEVWLLKWPRTSYLSAPPSTSDHSPIVLISEERRPIKGIFRFDNFLTKQPGFLNAVRGVWQHRIYGNRMYGVTCKLKALKTTFRAQKKKTGELTVNVCQARVLLDKAQGLFEVFREDILGELVQWCRRIYCKAVELEASMLRQRAKLSWLKYGDQCTSIFFKKINARRAAQRVFQIYDSTGEMLTEQSLVAAEFVSHFQSMLGGVRRASSINCDFLQPHLKHILDTEEAAALVSPITHEEIKRLSMISRRIVLPGRMGIHPAFSKLRGRR</sequence>
<dbReference type="InterPro" id="IPR036691">
    <property type="entry name" value="Endo/exonu/phosph_ase_sf"/>
</dbReference>
<organism evidence="1">
    <name type="scientific">Sesamum radiatum</name>
    <name type="common">Black benniseed</name>
    <dbReference type="NCBI Taxonomy" id="300843"/>
    <lineage>
        <taxon>Eukaryota</taxon>
        <taxon>Viridiplantae</taxon>
        <taxon>Streptophyta</taxon>
        <taxon>Embryophyta</taxon>
        <taxon>Tracheophyta</taxon>
        <taxon>Spermatophyta</taxon>
        <taxon>Magnoliopsida</taxon>
        <taxon>eudicotyledons</taxon>
        <taxon>Gunneridae</taxon>
        <taxon>Pentapetalae</taxon>
        <taxon>asterids</taxon>
        <taxon>lamiids</taxon>
        <taxon>Lamiales</taxon>
        <taxon>Pedaliaceae</taxon>
        <taxon>Sesamum</taxon>
    </lineage>
</organism>
<evidence type="ECO:0000313" key="1">
    <source>
        <dbReference type="EMBL" id="KAL0283806.1"/>
    </source>
</evidence>
<reference evidence="1" key="1">
    <citation type="submission" date="2020-06" db="EMBL/GenBank/DDBJ databases">
        <authorList>
            <person name="Li T."/>
            <person name="Hu X."/>
            <person name="Zhang T."/>
            <person name="Song X."/>
            <person name="Zhang H."/>
            <person name="Dai N."/>
            <person name="Sheng W."/>
            <person name="Hou X."/>
            <person name="Wei L."/>
        </authorList>
    </citation>
    <scope>NUCLEOTIDE SEQUENCE</scope>
    <source>
        <strain evidence="1">G02</strain>
        <tissue evidence="1">Leaf</tissue>
    </source>
</reference>
<dbReference type="AlphaFoldDB" id="A0AAW2IP66"/>
<dbReference type="PANTHER" id="PTHR33710:SF71">
    <property type="entry name" value="ENDONUCLEASE_EXONUCLEASE_PHOSPHATASE DOMAIN-CONTAINING PROTEIN"/>
    <property type="match status" value="1"/>
</dbReference>
<dbReference type="Gene3D" id="3.60.10.10">
    <property type="entry name" value="Endonuclease/exonuclease/phosphatase"/>
    <property type="match status" value="1"/>
</dbReference>
<gene>
    <name evidence="1" type="ORF">Sradi_7216600</name>
</gene>
<reference evidence="1" key="2">
    <citation type="journal article" date="2024" name="Plant">
        <title>Genomic evolution and insights into agronomic trait innovations of Sesamum species.</title>
        <authorList>
            <person name="Miao H."/>
            <person name="Wang L."/>
            <person name="Qu L."/>
            <person name="Liu H."/>
            <person name="Sun Y."/>
            <person name="Le M."/>
            <person name="Wang Q."/>
            <person name="Wei S."/>
            <person name="Zheng Y."/>
            <person name="Lin W."/>
            <person name="Duan Y."/>
            <person name="Cao H."/>
            <person name="Xiong S."/>
            <person name="Wang X."/>
            <person name="Wei L."/>
            <person name="Li C."/>
            <person name="Ma Q."/>
            <person name="Ju M."/>
            <person name="Zhao R."/>
            <person name="Li G."/>
            <person name="Mu C."/>
            <person name="Tian Q."/>
            <person name="Mei H."/>
            <person name="Zhang T."/>
            <person name="Gao T."/>
            <person name="Zhang H."/>
        </authorList>
    </citation>
    <scope>NUCLEOTIDE SEQUENCE</scope>
    <source>
        <strain evidence="1">G02</strain>
    </source>
</reference>
<accession>A0AAW2IP66</accession>
<proteinExistence type="predicted"/>
<dbReference type="SUPFAM" id="SSF56219">
    <property type="entry name" value="DNase I-like"/>
    <property type="match status" value="1"/>
</dbReference>